<gene>
    <name evidence="1" type="ORF">SAMN02745751_01299</name>
</gene>
<evidence type="ECO:0008006" key="3">
    <source>
        <dbReference type="Google" id="ProtNLM"/>
    </source>
</evidence>
<name>A0A1M6EZU8_9FIRM</name>
<proteinExistence type="predicted"/>
<dbReference type="InterPro" id="IPR036390">
    <property type="entry name" value="WH_DNA-bd_sf"/>
</dbReference>
<evidence type="ECO:0000313" key="2">
    <source>
        <dbReference type="Proteomes" id="UP000184052"/>
    </source>
</evidence>
<dbReference type="Gene3D" id="3.30.70.270">
    <property type="match status" value="1"/>
</dbReference>
<keyword evidence="2" id="KW-1185">Reference proteome</keyword>
<dbReference type="Proteomes" id="UP000184052">
    <property type="component" value="Unassembled WGS sequence"/>
</dbReference>
<reference evidence="1" key="1">
    <citation type="submission" date="2016-11" db="EMBL/GenBank/DDBJ databases">
        <authorList>
            <person name="Jaros S."/>
            <person name="Januszkiewicz K."/>
            <person name="Wedrychowicz H."/>
        </authorList>
    </citation>
    <scope>NUCLEOTIDE SEQUENCE [LARGE SCALE GENOMIC DNA]</scope>
    <source>
        <strain evidence="1">DSM 17477</strain>
    </source>
</reference>
<accession>A0A1M6EZU8</accession>
<evidence type="ECO:0000313" key="1">
    <source>
        <dbReference type="EMBL" id="SHI90926.1"/>
    </source>
</evidence>
<dbReference type="SUPFAM" id="SSF46785">
    <property type="entry name" value="Winged helix' DNA-binding domain"/>
    <property type="match status" value="1"/>
</dbReference>
<dbReference type="RefSeq" id="WP_073048774.1">
    <property type="nucleotide sequence ID" value="NZ_FQZL01000008.1"/>
</dbReference>
<dbReference type="InterPro" id="IPR043128">
    <property type="entry name" value="Rev_trsase/Diguanyl_cyclase"/>
</dbReference>
<sequence>MKTRICAIGVLDSIELIKKISVEFSDTADFSFYTYDNVDDIMEYMKENSQNVDVAMFTGQYPYQYFKKNSLLDIPFFAISKTNETLIETFWKMKCEGIDINRVSIDRSPRKEIIEILDTLEIPVKNIKLIGDSSEVPLDKIYEFHKQLYNNGETEAIISSNYKLYRRFKEDGYKAYRILPSRFLIRESIKKAISIARTEKIKSSQVAVQIIRIRDVDTDTKTRYKQLKLANKFDDMLIDYTQENQGSFFKFGRNDYMIFTTRGYAGISDMEGKFGFLAENAEKMDISFSMGIGYGETVTKSESNSKTALMHALEEEKNSCYIVDDDSTMTGPIFGKNSYSLSYELVSSDERIVEMSKKTGVSEKYLSKLRAISRQRGSNIFDTEELSEYLNVTQRSASRIINKLEAGKMAETVGKKSDKTKGRPKKLYKIEFE</sequence>
<dbReference type="EMBL" id="FQZL01000008">
    <property type="protein sequence ID" value="SHI90926.1"/>
    <property type="molecule type" value="Genomic_DNA"/>
</dbReference>
<dbReference type="STRING" id="1121476.SAMN02745751_01299"/>
<dbReference type="AlphaFoldDB" id="A0A1M6EZU8"/>
<protein>
    <recommendedName>
        <fullName evidence="3">HTH domain-containing protein</fullName>
    </recommendedName>
</protein>
<dbReference type="OrthoDB" id="4986073at2"/>
<organism evidence="1 2">
    <name type="scientific">Dethiosulfatibacter aminovorans DSM 17477</name>
    <dbReference type="NCBI Taxonomy" id="1121476"/>
    <lineage>
        <taxon>Bacteria</taxon>
        <taxon>Bacillati</taxon>
        <taxon>Bacillota</taxon>
        <taxon>Tissierellia</taxon>
        <taxon>Dethiosulfatibacter</taxon>
    </lineage>
</organism>